<feature type="compositionally biased region" description="Low complexity" evidence="1">
    <location>
        <begin position="150"/>
        <end position="162"/>
    </location>
</feature>
<evidence type="ECO:0000256" key="1">
    <source>
        <dbReference type="SAM" id="MobiDB-lite"/>
    </source>
</evidence>
<feature type="compositionally biased region" description="Low complexity" evidence="1">
    <location>
        <begin position="30"/>
        <end position="41"/>
    </location>
</feature>
<keyword evidence="3" id="KW-1185">Reference proteome</keyword>
<evidence type="ECO:0000313" key="3">
    <source>
        <dbReference type="Proteomes" id="UP001159364"/>
    </source>
</evidence>
<protein>
    <submittedName>
        <fullName evidence="2">Uncharacterized protein</fullName>
    </submittedName>
</protein>
<feature type="region of interest" description="Disordered" evidence="1">
    <location>
        <begin position="1"/>
        <end position="105"/>
    </location>
</feature>
<feature type="compositionally biased region" description="Polar residues" evidence="1">
    <location>
        <begin position="278"/>
        <end position="288"/>
    </location>
</feature>
<feature type="region of interest" description="Disordered" evidence="1">
    <location>
        <begin position="143"/>
        <end position="185"/>
    </location>
</feature>
<sequence length="304" mass="32835">MESGHRAEATTERKTHLATTADEGDHNRKLSSLSHSSSSSSGDPFEIVDDDADDDDNGTRKPNSGIATESPPAPVTEKAAADDETTSPGYRIPSHVFARSKSNAPMEWSTASNESLFSIHTGNMSFTREQLCWFQGDYAASSPIPMVDCSSNQPPSNQSPSNKPAEIVQPNVHDYDQSGVTESKAAETMREVIRENEDQNNQVNSPPKVCIQSASLNRGSDASGTSRQSFAFPILTENKSESLNLHAQKPSRVPSQPATPKVVQQEQSQPQPGAETPKQGNTPKANSNGIGRWFSCFPCCSYCC</sequence>
<reference evidence="2 3" key="1">
    <citation type="submission" date="2021-09" db="EMBL/GenBank/DDBJ databases">
        <title>Genomic insights and catalytic innovation underlie evolution of tropane alkaloids biosynthesis.</title>
        <authorList>
            <person name="Wang Y.-J."/>
            <person name="Tian T."/>
            <person name="Huang J.-P."/>
            <person name="Huang S.-X."/>
        </authorList>
    </citation>
    <scope>NUCLEOTIDE SEQUENCE [LARGE SCALE GENOMIC DNA]</scope>
    <source>
        <strain evidence="2">KIB-2018</strain>
        <tissue evidence="2">Leaf</tissue>
    </source>
</reference>
<dbReference type="PANTHER" id="PTHR33673:SF38">
    <property type="entry name" value="CHROMODOMAIN-HELICASE-DNA-BINDING PROTEIN 7-LIKE"/>
    <property type="match status" value="1"/>
</dbReference>
<proteinExistence type="predicted"/>
<evidence type="ECO:0000313" key="2">
    <source>
        <dbReference type="EMBL" id="KAJ8773138.1"/>
    </source>
</evidence>
<feature type="region of interest" description="Disordered" evidence="1">
    <location>
        <begin position="241"/>
        <end position="288"/>
    </location>
</feature>
<feature type="compositionally biased region" description="Basic and acidic residues" evidence="1">
    <location>
        <begin position="1"/>
        <end position="15"/>
    </location>
</feature>
<name>A0AAV8U488_9ROSI</name>
<gene>
    <name evidence="2" type="ORF">K2173_028315</name>
</gene>
<organism evidence="2 3">
    <name type="scientific">Erythroxylum novogranatense</name>
    <dbReference type="NCBI Taxonomy" id="1862640"/>
    <lineage>
        <taxon>Eukaryota</taxon>
        <taxon>Viridiplantae</taxon>
        <taxon>Streptophyta</taxon>
        <taxon>Embryophyta</taxon>
        <taxon>Tracheophyta</taxon>
        <taxon>Spermatophyta</taxon>
        <taxon>Magnoliopsida</taxon>
        <taxon>eudicotyledons</taxon>
        <taxon>Gunneridae</taxon>
        <taxon>Pentapetalae</taxon>
        <taxon>rosids</taxon>
        <taxon>fabids</taxon>
        <taxon>Malpighiales</taxon>
        <taxon>Erythroxylaceae</taxon>
        <taxon>Erythroxylum</taxon>
    </lineage>
</organism>
<feature type="compositionally biased region" description="Acidic residues" evidence="1">
    <location>
        <begin position="46"/>
        <end position="56"/>
    </location>
</feature>
<comment type="caution">
    <text evidence="2">The sequence shown here is derived from an EMBL/GenBank/DDBJ whole genome shotgun (WGS) entry which is preliminary data.</text>
</comment>
<accession>A0AAV8U488</accession>
<feature type="compositionally biased region" description="Polar residues" evidence="1">
    <location>
        <begin position="253"/>
        <end position="271"/>
    </location>
</feature>
<dbReference type="PANTHER" id="PTHR33673">
    <property type="entry name" value="SUPPRESSOR SRP40-LIKE PROTEIN"/>
    <property type="match status" value="1"/>
</dbReference>
<dbReference type="EMBL" id="JAIWQS010000002">
    <property type="protein sequence ID" value="KAJ8773138.1"/>
    <property type="molecule type" value="Genomic_DNA"/>
</dbReference>
<dbReference type="Proteomes" id="UP001159364">
    <property type="component" value="Linkage Group LG02"/>
</dbReference>
<dbReference type="AlphaFoldDB" id="A0AAV8U488"/>